<dbReference type="AlphaFoldDB" id="A0A8J8P4X2"/>
<keyword evidence="2" id="KW-1185">Reference proteome</keyword>
<comment type="caution">
    <text evidence="1">The sequence shown here is derived from an EMBL/GenBank/DDBJ whole genome shotgun (WGS) entry which is preliminary data.</text>
</comment>
<dbReference type="Proteomes" id="UP000785679">
    <property type="component" value="Unassembled WGS sequence"/>
</dbReference>
<gene>
    <name evidence="1" type="ORF">FGO68_gene11391</name>
</gene>
<proteinExistence type="predicted"/>
<evidence type="ECO:0000313" key="1">
    <source>
        <dbReference type="EMBL" id="TNV86054.1"/>
    </source>
</evidence>
<sequence length="68" mass="7943">MKPIVRKSSLKIQKLSVITYNDAHVSSRMIVFQSTICFHSSLVEYSLSKIYFSGMLIRSIERKQINYQ</sequence>
<reference evidence="1" key="1">
    <citation type="submission" date="2019-06" db="EMBL/GenBank/DDBJ databases">
        <authorList>
            <person name="Zheng W."/>
        </authorList>
    </citation>
    <scope>NUCLEOTIDE SEQUENCE</scope>
    <source>
        <strain evidence="1">QDHG01</strain>
    </source>
</reference>
<evidence type="ECO:0000313" key="2">
    <source>
        <dbReference type="Proteomes" id="UP000785679"/>
    </source>
</evidence>
<protein>
    <submittedName>
        <fullName evidence="1">Uncharacterized protein</fullName>
    </submittedName>
</protein>
<name>A0A8J8P4X2_HALGN</name>
<dbReference type="EMBL" id="RRYP01001354">
    <property type="protein sequence ID" value="TNV86054.1"/>
    <property type="molecule type" value="Genomic_DNA"/>
</dbReference>
<accession>A0A8J8P4X2</accession>
<organism evidence="1 2">
    <name type="scientific">Halteria grandinella</name>
    <dbReference type="NCBI Taxonomy" id="5974"/>
    <lineage>
        <taxon>Eukaryota</taxon>
        <taxon>Sar</taxon>
        <taxon>Alveolata</taxon>
        <taxon>Ciliophora</taxon>
        <taxon>Intramacronucleata</taxon>
        <taxon>Spirotrichea</taxon>
        <taxon>Stichotrichia</taxon>
        <taxon>Sporadotrichida</taxon>
        <taxon>Halteriidae</taxon>
        <taxon>Halteria</taxon>
    </lineage>
</organism>